<name>A0A239WSK8_9ACTN</name>
<reference evidence="1 2" key="1">
    <citation type="submission" date="2017-06" db="EMBL/GenBank/DDBJ databases">
        <authorList>
            <consortium name="Pathogen Informatics"/>
        </authorList>
    </citation>
    <scope>NUCLEOTIDE SEQUENCE [LARGE SCALE GENOMIC DNA]</scope>
    <source>
        <strain evidence="1 2">NCTC11865</strain>
    </source>
</reference>
<dbReference type="AlphaFoldDB" id="A0A239WSK8"/>
<sequence length="82" mass="8863">MPQAHTSRALLLAHWFDAMATVGERRSTHVPHVPLPIFHAVAIALILAGGVDAIPDGQCGLDGMGRQRLVEQGLIAVHRRLQ</sequence>
<evidence type="ECO:0000313" key="2">
    <source>
        <dbReference type="Proteomes" id="UP000215332"/>
    </source>
</evidence>
<evidence type="ECO:0000313" key="1">
    <source>
        <dbReference type="EMBL" id="SNV36923.1"/>
    </source>
</evidence>
<accession>A0A239WSK8</accession>
<organism evidence="1 2">
    <name type="scientific">Cutibacterium granulosum</name>
    <dbReference type="NCBI Taxonomy" id="33011"/>
    <lineage>
        <taxon>Bacteria</taxon>
        <taxon>Bacillati</taxon>
        <taxon>Actinomycetota</taxon>
        <taxon>Actinomycetes</taxon>
        <taxon>Propionibacteriales</taxon>
        <taxon>Propionibacteriaceae</taxon>
        <taxon>Cutibacterium</taxon>
    </lineage>
</organism>
<protein>
    <submittedName>
        <fullName evidence="1">Uncharacterized protein</fullName>
    </submittedName>
</protein>
<proteinExistence type="predicted"/>
<dbReference type="KEGG" id="cgrn:4412665_01432"/>
<dbReference type="Proteomes" id="UP000215332">
    <property type="component" value="Chromosome 1"/>
</dbReference>
<gene>
    <name evidence="1" type="ORF">SAMEA4412665_01432</name>
</gene>
<dbReference type="EMBL" id="LT906441">
    <property type="protein sequence ID" value="SNV36923.1"/>
    <property type="molecule type" value="Genomic_DNA"/>
</dbReference>